<accession>A0A5M8FJ17</accession>
<gene>
    <name evidence="2" type="ORF">F2Q65_14905</name>
</gene>
<comment type="caution">
    <text evidence="2">The sequence shown here is derived from an EMBL/GenBank/DDBJ whole genome shotgun (WGS) entry which is preliminary data.</text>
</comment>
<evidence type="ECO:0000256" key="1">
    <source>
        <dbReference type="SAM" id="MobiDB-lite"/>
    </source>
</evidence>
<name>A0A5M8FJ17_9GAMM</name>
<protein>
    <submittedName>
        <fullName evidence="2">Uncharacterized protein</fullName>
    </submittedName>
</protein>
<reference evidence="2 3" key="1">
    <citation type="submission" date="2019-09" db="EMBL/GenBank/DDBJ databases">
        <title>Whole-genome sequence of the purple sulfur bacterium Thiohalocapsa marina DSM 19078.</title>
        <authorList>
            <person name="Kyndt J.A."/>
            <person name="Meyer T.E."/>
        </authorList>
    </citation>
    <scope>NUCLEOTIDE SEQUENCE [LARGE SCALE GENOMIC DNA]</scope>
    <source>
        <strain evidence="2 3">DSM 19078</strain>
    </source>
</reference>
<keyword evidence="3" id="KW-1185">Reference proteome</keyword>
<dbReference type="Proteomes" id="UP000322981">
    <property type="component" value="Unassembled WGS sequence"/>
</dbReference>
<organism evidence="2 3">
    <name type="scientific">Thiohalocapsa marina</name>
    <dbReference type="NCBI Taxonomy" id="424902"/>
    <lineage>
        <taxon>Bacteria</taxon>
        <taxon>Pseudomonadati</taxon>
        <taxon>Pseudomonadota</taxon>
        <taxon>Gammaproteobacteria</taxon>
        <taxon>Chromatiales</taxon>
        <taxon>Chromatiaceae</taxon>
        <taxon>Thiohalocapsa</taxon>
    </lineage>
</organism>
<evidence type="ECO:0000313" key="2">
    <source>
        <dbReference type="EMBL" id="KAA6183726.1"/>
    </source>
</evidence>
<dbReference type="RefSeq" id="WP_150094203.1">
    <property type="nucleotide sequence ID" value="NZ_VWXX01000029.1"/>
</dbReference>
<dbReference type="EMBL" id="VWXX01000029">
    <property type="protein sequence ID" value="KAA6183726.1"/>
    <property type="molecule type" value="Genomic_DNA"/>
</dbReference>
<sequence>MELHRFGTGDPLAPYLGGPSTATAAPPMVTPSRQQVQDTHQSPPGRHRTEGDNVLFLARLLLPGLNLTACDREPCNAGARRAYPAQRMQLAAEELEWALNGHILESM</sequence>
<feature type="compositionally biased region" description="Polar residues" evidence="1">
    <location>
        <begin position="31"/>
        <end position="42"/>
    </location>
</feature>
<dbReference type="AlphaFoldDB" id="A0A5M8FJ17"/>
<evidence type="ECO:0000313" key="3">
    <source>
        <dbReference type="Proteomes" id="UP000322981"/>
    </source>
</evidence>
<proteinExistence type="predicted"/>
<feature type="region of interest" description="Disordered" evidence="1">
    <location>
        <begin position="1"/>
        <end position="50"/>
    </location>
</feature>